<gene>
    <name evidence="3" type="ORF">IPOD504_LOCUS7052</name>
</gene>
<name>A0ABN8IBE8_9NEOP</name>
<dbReference type="PROSITE" id="PS50878">
    <property type="entry name" value="RT_POL"/>
    <property type="match status" value="1"/>
</dbReference>
<feature type="region of interest" description="Disordered" evidence="1">
    <location>
        <begin position="98"/>
        <end position="120"/>
    </location>
</feature>
<dbReference type="CDD" id="cd01650">
    <property type="entry name" value="RT_nLTR_like"/>
    <property type="match status" value="1"/>
</dbReference>
<protein>
    <recommendedName>
        <fullName evidence="2">Reverse transcriptase domain-containing protein</fullName>
    </recommendedName>
</protein>
<keyword evidence="4" id="KW-1185">Reference proteome</keyword>
<evidence type="ECO:0000313" key="3">
    <source>
        <dbReference type="EMBL" id="CAH2049859.1"/>
    </source>
</evidence>
<sequence>MCDASMSRSRKLPPKRQVYWWSTEIAQMRRACLVARRRYTRCRRRRRRDLDLETELYTSFRQAKMTLQAAIASAIAVAREEFLAALNRDPWGRQYRMREEHSPPSMARPSTEMTDPSLDIPEVTPGEFGAAVLRMKLKSAAPGPDGIPGRAWALALGDALEPRLREMFTACLAQAIIPQRWKTGRLVLIRKQGRPMDSPSAYRPIVLLDDVGKLFERVVAGRIVEHLENVGPNLAERQFGFRKGRSTIHAVLQVRSLAQEAVSQGGVVLAVSLDIANAFNTLPWACIREALRFHGVPLYLRRTIEAYLSHRRVEFPCQDGHRTIEVTCGVPQGSVLGPLLWNLGYDWVLRGAYLRGVEVRCRGVRGVTLMTPL</sequence>
<dbReference type="InterPro" id="IPR000477">
    <property type="entry name" value="RT_dom"/>
</dbReference>
<reference evidence="3" key="1">
    <citation type="submission" date="2022-03" db="EMBL/GenBank/DDBJ databases">
        <authorList>
            <person name="Martin H S."/>
        </authorList>
    </citation>
    <scope>NUCLEOTIDE SEQUENCE</scope>
</reference>
<dbReference type="Pfam" id="PF00078">
    <property type="entry name" value="RVT_1"/>
    <property type="match status" value="1"/>
</dbReference>
<evidence type="ECO:0000256" key="1">
    <source>
        <dbReference type="SAM" id="MobiDB-lite"/>
    </source>
</evidence>
<feature type="non-terminal residue" evidence="3">
    <location>
        <position position="373"/>
    </location>
</feature>
<feature type="domain" description="Reverse transcriptase" evidence="2">
    <location>
        <begin position="170"/>
        <end position="373"/>
    </location>
</feature>
<evidence type="ECO:0000259" key="2">
    <source>
        <dbReference type="PROSITE" id="PS50878"/>
    </source>
</evidence>
<dbReference type="InterPro" id="IPR043502">
    <property type="entry name" value="DNA/RNA_pol_sf"/>
</dbReference>
<accession>A0ABN8IBE8</accession>
<evidence type="ECO:0000313" key="4">
    <source>
        <dbReference type="Proteomes" id="UP000837857"/>
    </source>
</evidence>
<dbReference type="Proteomes" id="UP000837857">
    <property type="component" value="Chromosome 2"/>
</dbReference>
<dbReference type="EMBL" id="OW152814">
    <property type="protein sequence ID" value="CAH2049859.1"/>
    <property type="molecule type" value="Genomic_DNA"/>
</dbReference>
<dbReference type="PANTHER" id="PTHR19446">
    <property type="entry name" value="REVERSE TRANSCRIPTASES"/>
    <property type="match status" value="1"/>
</dbReference>
<organism evidence="3 4">
    <name type="scientific">Iphiclides podalirius</name>
    <name type="common">scarce swallowtail</name>
    <dbReference type="NCBI Taxonomy" id="110791"/>
    <lineage>
        <taxon>Eukaryota</taxon>
        <taxon>Metazoa</taxon>
        <taxon>Ecdysozoa</taxon>
        <taxon>Arthropoda</taxon>
        <taxon>Hexapoda</taxon>
        <taxon>Insecta</taxon>
        <taxon>Pterygota</taxon>
        <taxon>Neoptera</taxon>
        <taxon>Endopterygota</taxon>
        <taxon>Lepidoptera</taxon>
        <taxon>Glossata</taxon>
        <taxon>Ditrysia</taxon>
        <taxon>Papilionoidea</taxon>
        <taxon>Papilionidae</taxon>
        <taxon>Papilioninae</taxon>
        <taxon>Iphiclides</taxon>
    </lineage>
</organism>
<proteinExistence type="predicted"/>
<dbReference type="SUPFAM" id="SSF56672">
    <property type="entry name" value="DNA/RNA polymerases"/>
    <property type="match status" value="1"/>
</dbReference>